<dbReference type="SUPFAM" id="SSF82185">
    <property type="entry name" value="Histone H3 K4-specific methyltransferase SET7/9 N-terminal domain"/>
    <property type="match status" value="1"/>
</dbReference>
<comment type="caution">
    <text evidence="3">The sequence shown here is derived from an EMBL/GenBank/DDBJ whole genome shotgun (WGS) entry which is preliminary data.</text>
</comment>
<feature type="compositionally biased region" description="Gly residues" evidence="2">
    <location>
        <begin position="267"/>
        <end position="276"/>
    </location>
</feature>
<dbReference type="EMBL" id="PGGS01000337">
    <property type="protein sequence ID" value="PNH05067.1"/>
    <property type="molecule type" value="Genomic_DNA"/>
</dbReference>
<feature type="compositionally biased region" description="Pro residues" evidence="2">
    <location>
        <begin position="1"/>
        <end position="13"/>
    </location>
</feature>
<name>A0A2J7ZXS1_9CHLO</name>
<dbReference type="PANTHER" id="PTHR43215:SF14">
    <property type="entry name" value="RADIAL SPOKE HEAD 1 HOMOLOG"/>
    <property type="match status" value="1"/>
</dbReference>
<feature type="region of interest" description="Disordered" evidence="2">
    <location>
        <begin position="232"/>
        <end position="299"/>
    </location>
</feature>
<keyword evidence="1" id="KW-0677">Repeat</keyword>
<feature type="compositionally biased region" description="Polar residues" evidence="2">
    <location>
        <begin position="19"/>
        <end position="29"/>
    </location>
</feature>
<dbReference type="SMART" id="SM00698">
    <property type="entry name" value="MORN"/>
    <property type="match status" value="4"/>
</dbReference>
<feature type="region of interest" description="Disordered" evidence="2">
    <location>
        <begin position="1"/>
        <end position="57"/>
    </location>
</feature>
<proteinExistence type="predicted"/>
<keyword evidence="4" id="KW-1185">Reference proteome</keyword>
<feature type="compositionally biased region" description="Low complexity" evidence="2">
    <location>
        <begin position="342"/>
        <end position="358"/>
    </location>
</feature>
<evidence type="ECO:0000256" key="1">
    <source>
        <dbReference type="ARBA" id="ARBA00022737"/>
    </source>
</evidence>
<dbReference type="PANTHER" id="PTHR43215">
    <property type="entry name" value="RADIAL SPOKE HEAD 1 HOMOLOG"/>
    <property type="match status" value="1"/>
</dbReference>
<accession>A0A2J7ZXS1</accession>
<dbReference type="Pfam" id="PF02493">
    <property type="entry name" value="MORN"/>
    <property type="match status" value="4"/>
</dbReference>
<feature type="region of interest" description="Disordered" evidence="2">
    <location>
        <begin position="342"/>
        <end position="362"/>
    </location>
</feature>
<evidence type="ECO:0000313" key="3">
    <source>
        <dbReference type="EMBL" id="PNH05067.1"/>
    </source>
</evidence>
<reference evidence="3 4" key="1">
    <citation type="journal article" date="2017" name="Mol. Biol. Evol.">
        <title>The 4-celled Tetrabaena socialis nuclear genome reveals the essential components for genetic control of cell number at the origin of multicellularity in the volvocine lineage.</title>
        <authorList>
            <person name="Featherston J."/>
            <person name="Arakaki Y."/>
            <person name="Hanschen E.R."/>
            <person name="Ferris P.J."/>
            <person name="Michod R.E."/>
            <person name="Olson B.J.S.C."/>
            <person name="Nozaki H."/>
            <person name="Durand P.M."/>
        </authorList>
    </citation>
    <scope>NUCLEOTIDE SEQUENCE [LARGE SCALE GENOMIC DNA]</scope>
    <source>
        <strain evidence="3 4">NIES-571</strain>
    </source>
</reference>
<protein>
    <submittedName>
        <fullName evidence="3">Radial spoke head 1</fullName>
    </submittedName>
</protein>
<feature type="non-terminal residue" evidence="3">
    <location>
        <position position="379"/>
    </location>
</feature>
<feature type="compositionally biased region" description="Basic residues" evidence="2">
    <location>
        <begin position="241"/>
        <end position="253"/>
    </location>
</feature>
<gene>
    <name evidence="3" type="ORF">TSOC_008710</name>
</gene>
<dbReference type="InterPro" id="IPR003409">
    <property type="entry name" value="MORN"/>
</dbReference>
<organism evidence="3 4">
    <name type="scientific">Tetrabaena socialis</name>
    <dbReference type="NCBI Taxonomy" id="47790"/>
    <lineage>
        <taxon>Eukaryota</taxon>
        <taxon>Viridiplantae</taxon>
        <taxon>Chlorophyta</taxon>
        <taxon>core chlorophytes</taxon>
        <taxon>Chlorophyceae</taxon>
        <taxon>CS clade</taxon>
        <taxon>Chlamydomonadales</taxon>
        <taxon>Tetrabaenaceae</taxon>
        <taxon>Tetrabaena</taxon>
    </lineage>
</organism>
<dbReference type="Gene3D" id="2.20.110.10">
    <property type="entry name" value="Histone H3 K4-specific methyltransferase SET7/9 N-terminal domain"/>
    <property type="match status" value="2"/>
</dbReference>
<evidence type="ECO:0000313" key="4">
    <source>
        <dbReference type="Proteomes" id="UP000236333"/>
    </source>
</evidence>
<dbReference type="OrthoDB" id="270720at2759"/>
<evidence type="ECO:0000256" key="2">
    <source>
        <dbReference type="SAM" id="MobiDB-lite"/>
    </source>
</evidence>
<sequence length="379" mass="40849">PQPPQTAGPPTGPGPVATNRQPPTASQPQGKMLYPPPPLVDEDEDEKPGDVYEGGMEHGVRTGKGTYAWSAAGASYTGEYVANKKHGKGTMTYPDKGVYEGDWVEDVMQGTGTYTYASGDVYQGGFQAGKRHGQGMYHFRAPCCQLVGDWKEGAFTYGRWVFRDGSMFMGKFQGESRPEAGSYYYSGSSLVQEGHFEAGGGWVGHADPVVGQVSEFLNGRWTWADARKLMMPEGEEEERGGHHRSNRHGHTHSHGQQASRLGQSPARGGGAVGTSGRGDKEAARQQQHTHSPRAAADPARLAQFHINRQPWVRGDYHDIQVTLSRTFSQLHSATFAAAAAAGPAAGPSSLSGAGPAPAQQHHKEFTRATFWIRADDVAE</sequence>
<dbReference type="GO" id="GO:0016020">
    <property type="term" value="C:membrane"/>
    <property type="evidence" value="ECO:0007669"/>
    <property type="project" value="UniProtKB-ARBA"/>
</dbReference>
<feature type="non-terminal residue" evidence="3">
    <location>
        <position position="1"/>
    </location>
</feature>
<dbReference type="Proteomes" id="UP000236333">
    <property type="component" value="Unassembled WGS sequence"/>
</dbReference>
<dbReference type="AlphaFoldDB" id="A0A2J7ZXS1"/>